<evidence type="ECO:0000313" key="7">
    <source>
        <dbReference type="EMBL" id="AKU93244.1"/>
    </source>
</evidence>
<evidence type="ECO:0000256" key="3">
    <source>
        <dbReference type="ARBA" id="ARBA00022692"/>
    </source>
</evidence>
<keyword evidence="5 6" id="KW-0472">Membrane</keyword>
<dbReference type="Pfam" id="PF00375">
    <property type="entry name" value="SDF"/>
    <property type="match status" value="1"/>
</dbReference>
<gene>
    <name evidence="7" type="ORF">AKJ08_3631</name>
</gene>
<keyword evidence="4 6" id="KW-1133">Transmembrane helix</keyword>
<keyword evidence="2" id="KW-0813">Transport</keyword>
<feature type="transmembrane region" description="Helical" evidence="6">
    <location>
        <begin position="59"/>
        <end position="80"/>
    </location>
</feature>
<evidence type="ECO:0000313" key="8">
    <source>
        <dbReference type="Proteomes" id="UP000055590"/>
    </source>
</evidence>
<protein>
    <submittedName>
        <fullName evidence="7">Proton/glutamate symport protein</fullName>
    </submittedName>
</protein>
<dbReference type="PRINTS" id="PR00173">
    <property type="entry name" value="EDTRNSPORT"/>
</dbReference>
<comment type="subcellular location">
    <subcellularLocation>
        <location evidence="1">Membrane</location>
        <topology evidence="1">Multi-pass membrane protein</topology>
    </subcellularLocation>
</comment>
<feature type="transmembrane region" description="Helical" evidence="6">
    <location>
        <begin position="377"/>
        <end position="399"/>
    </location>
</feature>
<keyword evidence="8" id="KW-1185">Reference proteome</keyword>
<dbReference type="AlphaFoldDB" id="A0A0K1PJI1"/>
<feature type="transmembrane region" description="Helical" evidence="6">
    <location>
        <begin position="203"/>
        <end position="223"/>
    </location>
</feature>
<dbReference type="Gene3D" id="1.10.3860.10">
    <property type="entry name" value="Sodium:dicarboxylate symporter"/>
    <property type="match status" value="1"/>
</dbReference>
<evidence type="ECO:0000256" key="5">
    <source>
        <dbReference type="ARBA" id="ARBA00023136"/>
    </source>
</evidence>
<proteinExistence type="predicted"/>
<dbReference type="OrthoDB" id="9766690at2"/>
<name>A0A0K1PJI1_9BACT</name>
<dbReference type="KEGG" id="vin:AKJ08_3631"/>
<keyword evidence="3 6" id="KW-0812">Transmembrane</keyword>
<organism evidence="7 8">
    <name type="scientific">Vulgatibacter incomptus</name>
    <dbReference type="NCBI Taxonomy" id="1391653"/>
    <lineage>
        <taxon>Bacteria</taxon>
        <taxon>Pseudomonadati</taxon>
        <taxon>Myxococcota</taxon>
        <taxon>Myxococcia</taxon>
        <taxon>Myxococcales</taxon>
        <taxon>Cystobacterineae</taxon>
        <taxon>Vulgatibacteraceae</taxon>
        <taxon>Vulgatibacter</taxon>
    </lineage>
</organism>
<accession>A0A0K1PJI1</accession>
<dbReference type="SUPFAM" id="SSF118215">
    <property type="entry name" value="Proton glutamate symport protein"/>
    <property type="match status" value="1"/>
</dbReference>
<dbReference type="GO" id="GO:0016020">
    <property type="term" value="C:membrane"/>
    <property type="evidence" value="ECO:0007669"/>
    <property type="project" value="UniProtKB-SubCell"/>
</dbReference>
<feature type="transmembrane region" description="Helical" evidence="6">
    <location>
        <begin position="351"/>
        <end position="371"/>
    </location>
</feature>
<feature type="transmembrane region" description="Helical" evidence="6">
    <location>
        <begin position="159"/>
        <end position="182"/>
    </location>
</feature>
<dbReference type="InterPro" id="IPR050746">
    <property type="entry name" value="DAACS"/>
</dbReference>
<evidence type="ECO:0000256" key="4">
    <source>
        <dbReference type="ARBA" id="ARBA00022989"/>
    </source>
</evidence>
<feature type="transmembrane region" description="Helical" evidence="6">
    <location>
        <begin position="243"/>
        <end position="265"/>
    </location>
</feature>
<evidence type="ECO:0000256" key="1">
    <source>
        <dbReference type="ARBA" id="ARBA00004141"/>
    </source>
</evidence>
<dbReference type="InterPro" id="IPR036458">
    <property type="entry name" value="Na:dicarbo_symporter_sf"/>
</dbReference>
<dbReference type="PANTHER" id="PTHR11958">
    <property type="entry name" value="SODIUM/DICARBOXYLATE SYMPORTER-RELATED"/>
    <property type="match status" value="1"/>
</dbReference>
<dbReference type="STRING" id="1391653.AKJ08_3631"/>
<feature type="transmembrane region" description="Helical" evidence="6">
    <location>
        <begin position="92"/>
        <end position="119"/>
    </location>
</feature>
<dbReference type="RefSeq" id="WP_050727290.1">
    <property type="nucleotide sequence ID" value="NZ_CP012332.1"/>
</dbReference>
<feature type="transmembrane region" description="Helical" evidence="6">
    <location>
        <begin position="16"/>
        <end position="39"/>
    </location>
</feature>
<dbReference type="InterPro" id="IPR001991">
    <property type="entry name" value="Na-dicarboxylate_symporter"/>
</dbReference>
<dbReference type="EMBL" id="CP012332">
    <property type="protein sequence ID" value="AKU93244.1"/>
    <property type="molecule type" value="Genomic_DNA"/>
</dbReference>
<dbReference type="GO" id="GO:0015293">
    <property type="term" value="F:symporter activity"/>
    <property type="evidence" value="ECO:0007669"/>
    <property type="project" value="InterPro"/>
</dbReference>
<evidence type="ECO:0000256" key="6">
    <source>
        <dbReference type="SAM" id="Phobius"/>
    </source>
</evidence>
<evidence type="ECO:0000256" key="2">
    <source>
        <dbReference type="ARBA" id="ARBA00022448"/>
    </source>
</evidence>
<sequence length="443" mass="45492">MNQLSSESKGASRVPAWLLPALMLTGALLGMLIGALAGARWDDPAWALPVALVRLPGTIFLSLLKALIVPLVVTSIVTGVTKMGDLRKVGRIAGYTGAYFILSTFLAVFTGIVLVNVFLPGHRGSIAPAAASLPAAVTSGQGTIGAVSELIQGMFPANLAGAAVDGNILGLIIFSLLFGTMLSFDAERSRPLVDVLEAANEALLRLVHLVLWLAPLGVLGLVADRIGKAGGGAAVWSDLTRLAWYGGTVVLGLVIHSVITLPLILRIFAGRSPTRFAAGMTDSLVTAVGTGSSAATMPVTMRCLVENNGISRRAADFVIPLGTTINMNGTALYEAVAAIFIAQSLGIELSLIQQVIVLFTATLAAVGAAAIPEAGLVTMVLVLGAVGLPAEGIGLILAIDWILDRFRTGVNVWGDAIGAGLVDKRLATWGAAATSPEPAGPTT</sequence>
<reference evidence="7 8" key="1">
    <citation type="submission" date="2015-08" db="EMBL/GenBank/DDBJ databases">
        <authorList>
            <person name="Babu N.S."/>
            <person name="Beckwith C.J."/>
            <person name="Beseler K.G."/>
            <person name="Brison A."/>
            <person name="Carone J.V."/>
            <person name="Caskin T.P."/>
            <person name="Diamond M."/>
            <person name="Durham M.E."/>
            <person name="Foxe J.M."/>
            <person name="Go M."/>
            <person name="Henderson B.A."/>
            <person name="Jones I.B."/>
            <person name="McGettigan J.A."/>
            <person name="Micheletti S.J."/>
            <person name="Nasrallah M.E."/>
            <person name="Ortiz D."/>
            <person name="Piller C.R."/>
            <person name="Privatt S.R."/>
            <person name="Schneider S.L."/>
            <person name="Sharp S."/>
            <person name="Smith T.C."/>
            <person name="Stanton J.D."/>
            <person name="Ullery H.E."/>
            <person name="Wilson R.J."/>
            <person name="Serrano M.G."/>
            <person name="Buck G."/>
            <person name="Lee V."/>
            <person name="Wang Y."/>
            <person name="Carvalho R."/>
            <person name="Voegtly L."/>
            <person name="Shi R."/>
            <person name="Duckworth R."/>
            <person name="Johnson A."/>
            <person name="Loviza R."/>
            <person name="Walstead R."/>
            <person name="Shah Z."/>
            <person name="Kiflezghi M."/>
            <person name="Wade K."/>
            <person name="Ball S.L."/>
            <person name="Bradley K.W."/>
            <person name="Asai D.J."/>
            <person name="Bowman C.A."/>
            <person name="Russell D.A."/>
            <person name="Pope W.H."/>
            <person name="Jacobs-Sera D."/>
            <person name="Hendrix R.W."/>
            <person name="Hatfull G.F."/>
        </authorList>
    </citation>
    <scope>NUCLEOTIDE SEQUENCE [LARGE SCALE GENOMIC DNA]</scope>
    <source>
        <strain evidence="7 8">DSM 27710</strain>
    </source>
</reference>
<dbReference type="Proteomes" id="UP000055590">
    <property type="component" value="Chromosome"/>
</dbReference>
<dbReference type="PANTHER" id="PTHR11958:SF63">
    <property type="entry name" value="AMINO ACID TRANSPORTER"/>
    <property type="match status" value="1"/>
</dbReference>